<comment type="caution">
    <text evidence="6">The sequence shown here is derived from an EMBL/GenBank/DDBJ whole genome shotgun (WGS) entry which is preliminary data.</text>
</comment>
<dbReference type="PANTHER" id="PTHR15893:SF0">
    <property type="entry name" value="LARGE RIBOSOMAL SUBUNIT PROTEIN BL27M"/>
    <property type="match status" value="1"/>
</dbReference>
<sequence length="82" mass="8858">MAHKKSGGAKARQGSKTAGKRLGVKIYAGQDVSVGQIIVRQRGSKYHFGSGVQKGRDFTLFATKKGKVSVRTRIGKKVIEVK</sequence>
<organism evidence="6 7">
    <name type="scientific">Candidatus Woykebacteria bacterium RIFCSPLOWO2_01_FULL_41_12</name>
    <dbReference type="NCBI Taxonomy" id="1802604"/>
    <lineage>
        <taxon>Bacteria</taxon>
        <taxon>Candidatus Woykeibacteriota</taxon>
    </lineage>
</organism>
<keyword evidence="3" id="KW-0687">Ribonucleoprotein</keyword>
<dbReference type="Pfam" id="PF01016">
    <property type="entry name" value="Ribosomal_L27"/>
    <property type="match status" value="1"/>
</dbReference>
<dbReference type="GO" id="GO:0006412">
    <property type="term" value="P:translation"/>
    <property type="evidence" value="ECO:0007669"/>
    <property type="project" value="InterPro"/>
</dbReference>
<dbReference type="SUPFAM" id="SSF110324">
    <property type="entry name" value="Ribosomal L27 protein-like"/>
    <property type="match status" value="1"/>
</dbReference>
<dbReference type="InterPro" id="IPR001684">
    <property type="entry name" value="Ribosomal_bL27"/>
</dbReference>
<dbReference type="PRINTS" id="PR00063">
    <property type="entry name" value="RIBOSOMALL27"/>
</dbReference>
<name>A0A1G1WXY7_9BACT</name>
<keyword evidence="2" id="KW-0689">Ribosomal protein</keyword>
<evidence type="ECO:0000256" key="3">
    <source>
        <dbReference type="ARBA" id="ARBA00023274"/>
    </source>
</evidence>
<dbReference type="GO" id="GO:0022625">
    <property type="term" value="C:cytosolic large ribosomal subunit"/>
    <property type="evidence" value="ECO:0007669"/>
    <property type="project" value="TreeGrafter"/>
</dbReference>
<gene>
    <name evidence="6" type="ORF">A3A57_01350</name>
</gene>
<evidence type="ECO:0000256" key="2">
    <source>
        <dbReference type="ARBA" id="ARBA00022980"/>
    </source>
</evidence>
<dbReference type="Gene3D" id="2.40.50.100">
    <property type="match status" value="1"/>
</dbReference>
<protein>
    <recommendedName>
        <fullName evidence="4">Large ribosomal subunit protein bL27</fullName>
    </recommendedName>
    <alternativeName>
        <fullName evidence="5">50S ribosomal protein L27</fullName>
    </alternativeName>
</protein>
<evidence type="ECO:0000313" key="7">
    <source>
        <dbReference type="Proteomes" id="UP000179279"/>
    </source>
</evidence>
<evidence type="ECO:0000313" key="6">
    <source>
        <dbReference type="EMBL" id="OGY32589.1"/>
    </source>
</evidence>
<dbReference type="InterPro" id="IPR018261">
    <property type="entry name" value="Ribosomal_bL27_CS"/>
</dbReference>
<dbReference type="Proteomes" id="UP000179279">
    <property type="component" value="Unassembled WGS sequence"/>
</dbReference>
<proteinExistence type="inferred from homology"/>
<evidence type="ECO:0000256" key="4">
    <source>
        <dbReference type="ARBA" id="ARBA00035175"/>
    </source>
</evidence>
<comment type="similarity">
    <text evidence="1">Belongs to the bacterial ribosomal protein bL27 family.</text>
</comment>
<dbReference type="AlphaFoldDB" id="A0A1G1WXY7"/>
<dbReference type="GO" id="GO:0003735">
    <property type="term" value="F:structural constituent of ribosome"/>
    <property type="evidence" value="ECO:0007669"/>
    <property type="project" value="InterPro"/>
</dbReference>
<reference evidence="6 7" key="1">
    <citation type="journal article" date="2016" name="Nat. Commun.">
        <title>Thousands of microbial genomes shed light on interconnected biogeochemical processes in an aquifer system.</title>
        <authorList>
            <person name="Anantharaman K."/>
            <person name="Brown C.T."/>
            <person name="Hug L.A."/>
            <person name="Sharon I."/>
            <person name="Castelle C.J."/>
            <person name="Probst A.J."/>
            <person name="Thomas B.C."/>
            <person name="Singh A."/>
            <person name="Wilkins M.J."/>
            <person name="Karaoz U."/>
            <person name="Brodie E.L."/>
            <person name="Williams K.H."/>
            <person name="Hubbard S.S."/>
            <person name="Banfield J.F."/>
        </authorList>
    </citation>
    <scope>NUCLEOTIDE SEQUENCE [LARGE SCALE GENOMIC DNA]</scope>
</reference>
<dbReference type="PROSITE" id="PS00831">
    <property type="entry name" value="RIBOSOMAL_L27"/>
    <property type="match status" value="1"/>
</dbReference>
<evidence type="ECO:0000256" key="1">
    <source>
        <dbReference type="ARBA" id="ARBA00010797"/>
    </source>
</evidence>
<evidence type="ECO:0000256" key="5">
    <source>
        <dbReference type="ARBA" id="ARBA00035477"/>
    </source>
</evidence>
<dbReference type="EMBL" id="MHDA01000014">
    <property type="protein sequence ID" value="OGY32589.1"/>
    <property type="molecule type" value="Genomic_DNA"/>
</dbReference>
<dbReference type="PANTHER" id="PTHR15893">
    <property type="entry name" value="RIBOSOMAL PROTEIN L27"/>
    <property type="match status" value="1"/>
</dbReference>
<accession>A0A1G1WXY7</accession>